<organism evidence="6 7">
    <name type="scientific">Desulfomicrobium apsheronum</name>
    <dbReference type="NCBI Taxonomy" id="52560"/>
    <lineage>
        <taxon>Bacteria</taxon>
        <taxon>Pseudomonadati</taxon>
        <taxon>Thermodesulfobacteriota</taxon>
        <taxon>Desulfovibrionia</taxon>
        <taxon>Desulfovibrionales</taxon>
        <taxon>Desulfomicrobiaceae</taxon>
        <taxon>Desulfomicrobium</taxon>
    </lineage>
</organism>
<name>A0A1I3YYL2_9BACT</name>
<dbReference type="InterPro" id="IPR000340">
    <property type="entry name" value="Dual-sp_phosphatase_cat-dom"/>
</dbReference>
<proteinExistence type="predicted"/>
<dbReference type="EMBL" id="FORX01000021">
    <property type="protein sequence ID" value="SFK36276.1"/>
    <property type="molecule type" value="Genomic_DNA"/>
</dbReference>
<dbReference type="InterPro" id="IPR020422">
    <property type="entry name" value="TYR_PHOSPHATASE_DUAL_dom"/>
</dbReference>
<reference evidence="7" key="1">
    <citation type="submission" date="2016-10" db="EMBL/GenBank/DDBJ databases">
        <authorList>
            <person name="Varghese N."/>
            <person name="Submissions S."/>
        </authorList>
    </citation>
    <scope>NUCLEOTIDE SEQUENCE [LARGE SCALE GENOMIC DNA]</scope>
    <source>
        <strain evidence="7">DSM 5918</strain>
    </source>
</reference>
<dbReference type="RefSeq" id="WP_092378407.1">
    <property type="nucleotide sequence ID" value="NZ_FORX01000021.1"/>
</dbReference>
<keyword evidence="2" id="KW-0904">Protein phosphatase</keyword>
<accession>A0A1I3YYL2</accession>
<dbReference type="GO" id="GO:0016020">
    <property type="term" value="C:membrane"/>
    <property type="evidence" value="ECO:0007669"/>
    <property type="project" value="UniProtKB-SubCell"/>
</dbReference>
<keyword evidence="1" id="KW-0378">Hydrolase</keyword>
<evidence type="ECO:0000256" key="3">
    <source>
        <dbReference type="SAM" id="Phobius"/>
    </source>
</evidence>
<evidence type="ECO:0000313" key="7">
    <source>
        <dbReference type="Proteomes" id="UP000198635"/>
    </source>
</evidence>
<dbReference type="Proteomes" id="UP000198635">
    <property type="component" value="Unassembled WGS sequence"/>
</dbReference>
<dbReference type="SMART" id="SM00195">
    <property type="entry name" value="DSPc"/>
    <property type="match status" value="1"/>
</dbReference>
<gene>
    <name evidence="6" type="ORF">SAMN04488082_12162</name>
</gene>
<dbReference type="InterPro" id="IPR016130">
    <property type="entry name" value="Tyr_Pase_AS"/>
</dbReference>
<feature type="transmembrane region" description="Helical" evidence="3">
    <location>
        <begin position="93"/>
        <end position="114"/>
    </location>
</feature>
<feature type="transmembrane region" description="Helical" evidence="3">
    <location>
        <begin position="241"/>
        <end position="259"/>
    </location>
</feature>
<keyword evidence="3" id="KW-1133">Transmembrane helix</keyword>
<dbReference type="CDD" id="cd03386">
    <property type="entry name" value="PAP2_Aur1_like"/>
    <property type="match status" value="1"/>
</dbReference>
<dbReference type="PROSITE" id="PS00383">
    <property type="entry name" value="TYR_PHOSPHATASE_1"/>
    <property type="match status" value="1"/>
</dbReference>
<feature type="transmembrane region" description="Helical" evidence="3">
    <location>
        <begin position="271"/>
        <end position="291"/>
    </location>
</feature>
<sequence length="436" mass="47990">MGNIHRLDGASRQGLTEAALVAAFTSVLFITVYGGCSWLTSLRGDVGSVVLAWERMIPFVPLMIIPYMSIDLFFVMAPFVCKRSDERRMFARRISFAILIAGLFFLCFPLRFAFERPVPDGWLGTIFSFLHAFDRPYNMFPSLHIALQGILAEVYAAATTRLLRLALLAWFGLVGFSTVLTWQHHVVDVIGGFVLAVFCCYLFSRGPREHGTANYRVAHLYGIGAVLFGLAAAATGHLLPAWPAAAMLLVCSAYCGLFPNVYRKHGGRLQLCSRILLAPVILGHFVSLVYYSRRSGPWNEILPGLWMGRRLSDAQARQAIGLGVTAVLDLTSEFSEAPSFRAARYLNVPILDLTAPTSAQFAEAVSFIKNEMERGTVYVHCKVGYSRSAAIIGGYLIEKGDCGDARDAVALLRGKRPGLVVRDEVVSFLQTCTVLD</sequence>
<dbReference type="PANTHER" id="PTHR47216:SF4">
    <property type="entry name" value="OS01G0859400 PROTEIN"/>
    <property type="match status" value="1"/>
</dbReference>
<dbReference type="InterPro" id="IPR026841">
    <property type="entry name" value="Aur1/Ipt1"/>
</dbReference>
<dbReference type="PROSITE" id="PS50056">
    <property type="entry name" value="TYR_PHOSPHATASE_2"/>
    <property type="match status" value="1"/>
</dbReference>
<feature type="domain" description="Tyrosine-protein phosphatase" evidence="4">
    <location>
        <begin position="296"/>
        <end position="436"/>
    </location>
</feature>
<feature type="transmembrane region" description="Helical" evidence="3">
    <location>
        <begin position="162"/>
        <end position="180"/>
    </location>
</feature>
<dbReference type="Gene3D" id="3.90.190.10">
    <property type="entry name" value="Protein tyrosine phosphatase superfamily"/>
    <property type="match status" value="1"/>
</dbReference>
<dbReference type="InterPro" id="IPR029021">
    <property type="entry name" value="Prot-tyrosine_phosphatase-like"/>
</dbReference>
<evidence type="ECO:0000256" key="1">
    <source>
        <dbReference type="ARBA" id="ARBA00022801"/>
    </source>
</evidence>
<dbReference type="SUPFAM" id="SSF52799">
    <property type="entry name" value="(Phosphotyrosine protein) phosphatases II"/>
    <property type="match status" value="1"/>
</dbReference>
<feature type="transmembrane region" description="Helical" evidence="3">
    <location>
        <begin position="60"/>
        <end position="81"/>
    </location>
</feature>
<keyword evidence="3" id="KW-0812">Transmembrane</keyword>
<dbReference type="Pfam" id="PF14378">
    <property type="entry name" value="PAP2_3"/>
    <property type="match status" value="1"/>
</dbReference>
<evidence type="ECO:0000313" key="6">
    <source>
        <dbReference type="EMBL" id="SFK36276.1"/>
    </source>
</evidence>
<feature type="transmembrane region" description="Helical" evidence="3">
    <location>
        <begin position="137"/>
        <end position="155"/>
    </location>
</feature>
<evidence type="ECO:0000259" key="4">
    <source>
        <dbReference type="PROSITE" id="PS50054"/>
    </source>
</evidence>
<dbReference type="PROSITE" id="PS50054">
    <property type="entry name" value="TYR_PHOSPHATASE_DUAL"/>
    <property type="match status" value="1"/>
</dbReference>
<keyword evidence="3" id="KW-0472">Membrane</keyword>
<dbReference type="InterPro" id="IPR036938">
    <property type="entry name" value="PAP2/HPO_sf"/>
</dbReference>
<keyword evidence="7" id="KW-1185">Reference proteome</keyword>
<dbReference type="Gene3D" id="1.20.144.10">
    <property type="entry name" value="Phosphatidic acid phosphatase type 2/haloperoxidase"/>
    <property type="match status" value="1"/>
</dbReference>
<feature type="domain" description="Tyrosine specific protein phosphatases" evidence="5">
    <location>
        <begin position="359"/>
        <end position="427"/>
    </location>
</feature>
<feature type="transmembrane region" description="Helical" evidence="3">
    <location>
        <begin position="186"/>
        <end position="203"/>
    </location>
</feature>
<dbReference type="SUPFAM" id="SSF48317">
    <property type="entry name" value="Acid phosphatase/Vanadium-dependent haloperoxidase"/>
    <property type="match status" value="1"/>
</dbReference>
<evidence type="ECO:0000256" key="2">
    <source>
        <dbReference type="ARBA" id="ARBA00022912"/>
    </source>
</evidence>
<dbReference type="Pfam" id="PF00782">
    <property type="entry name" value="DSPc"/>
    <property type="match status" value="1"/>
</dbReference>
<dbReference type="InterPro" id="IPR000387">
    <property type="entry name" value="Tyr_Pase_dom"/>
</dbReference>
<dbReference type="PANTHER" id="PTHR47216">
    <property type="match status" value="1"/>
</dbReference>
<feature type="transmembrane region" description="Helical" evidence="3">
    <location>
        <begin position="215"/>
        <end position="235"/>
    </location>
</feature>
<protein>
    <submittedName>
        <fullName evidence="6">Protein-tyrosine phosphatase</fullName>
    </submittedName>
</protein>
<evidence type="ECO:0000259" key="5">
    <source>
        <dbReference type="PROSITE" id="PS50056"/>
    </source>
</evidence>
<dbReference type="AlphaFoldDB" id="A0A1I3YYL2"/>
<dbReference type="STRING" id="52560.SAMN04488082_12162"/>
<feature type="transmembrane region" description="Helical" evidence="3">
    <location>
        <begin position="20"/>
        <end position="40"/>
    </location>
</feature>
<dbReference type="GO" id="GO:0004721">
    <property type="term" value="F:phosphoprotein phosphatase activity"/>
    <property type="evidence" value="ECO:0007669"/>
    <property type="project" value="UniProtKB-KW"/>
</dbReference>